<dbReference type="Pfam" id="PF00258">
    <property type="entry name" value="Flavodoxin_1"/>
    <property type="match status" value="1"/>
</dbReference>
<dbReference type="GO" id="GO:0006809">
    <property type="term" value="P:nitric oxide biosynthetic process"/>
    <property type="evidence" value="ECO:0007669"/>
    <property type="project" value="InterPro"/>
</dbReference>
<dbReference type="InterPro" id="IPR017938">
    <property type="entry name" value="Riboflavin_synthase-like_b-brl"/>
</dbReference>
<keyword evidence="9 12" id="KW-0112">Calmodulin-binding</keyword>
<dbReference type="InterPro" id="IPR001709">
    <property type="entry name" value="Flavoprot_Pyr_Nucl_cyt_Rdtase"/>
</dbReference>
<dbReference type="PROSITE" id="PS51384">
    <property type="entry name" value="FAD_FR"/>
    <property type="match status" value="1"/>
</dbReference>
<keyword evidence="3 12" id="KW-0349">Heme</keyword>
<evidence type="ECO:0000256" key="8">
    <source>
        <dbReference type="ARBA" id="ARBA00022857"/>
    </source>
</evidence>
<evidence type="ECO:0000256" key="14">
    <source>
        <dbReference type="SAM" id="MobiDB-lite"/>
    </source>
</evidence>
<evidence type="ECO:0000256" key="3">
    <source>
        <dbReference type="ARBA" id="ARBA00022617"/>
    </source>
</evidence>
<dbReference type="PIRSF" id="PIRSF000333">
    <property type="entry name" value="NOS"/>
    <property type="match status" value="1"/>
</dbReference>
<dbReference type="InterPro" id="IPR003097">
    <property type="entry name" value="CysJ-like_FAD-binding"/>
</dbReference>
<dbReference type="InterPro" id="IPR050607">
    <property type="entry name" value="NOS"/>
</dbReference>
<dbReference type="GO" id="GO:0020037">
    <property type="term" value="F:heme binding"/>
    <property type="evidence" value="ECO:0007669"/>
    <property type="project" value="InterPro"/>
</dbReference>
<dbReference type="InterPro" id="IPR001433">
    <property type="entry name" value="OxRdtase_FAD/NAD-bd"/>
</dbReference>
<dbReference type="InterPro" id="IPR004030">
    <property type="entry name" value="NOS_N"/>
</dbReference>
<keyword evidence="11 12" id="KW-0408">Iron</keyword>
<keyword evidence="18" id="KW-1185">Reference proteome</keyword>
<evidence type="ECO:0000259" key="15">
    <source>
        <dbReference type="PROSITE" id="PS50902"/>
    </source>
</evidence>
<evidence type="ECO:0000256" key="10">
    <source>
        <dbReference type="ARBA" id="ARBA00023002"/>
    </source>
</evidence>
<feature type="binding site" description="axial binding residue" evidence="13">
    <location>
        <position position="180"/>
    </location>
    <ligand>
        <name>heme b</name>
        <dbReference type="ChEBI" id="CHEBI:60344"/>
    </ligand>
    <ligandPart>
        <name>Fe</name>
        <dbReference type="ChEBI" id="CHEBI:18248"/>
    </ligandPart>
</feature>
<evidence type="ECO:0000256" key="4">
    <source>
        <dbReference type="ARBA" id="ARBA00022630"/>
    </source>
</evidence>
<proteinExistence type="inferred from homology"/>
<dbReference type="PROSITE" id="PS50902">
    <property type="entry name" value="FLAVODOXIN_LIKE"/>
    <property type="match status" value="1"/>
</dbReference>
<dbReference type="InterPro" id="IPR012144">
    <property type="entry name" value="NOS_euk"/>
</dbReference>
<dbReference type="InterPro" id="IPR017927">
    <property type="entry name" value="FAD-bd_FR_type"/>
</dbReference>
<keyword evidence="4" id="KW-0285">Flavoprotein</keyword>
<dbReference type="SUPFAM" id="SSF52343">
    <property type="entry name" value="Ferredoxin reductase-like, C-terminal NADP-linked domain"/>
    <property type="match status" value="1"/>
</dbReference>
<sequence>MPLIKTKKSESVSTPVCSPRISSPRLPKNEKLTPRKNIGTCPFKNLTSSPQPTEPVKPKVAKCPFKSITLNSYSDNRSFTETFHTKSVKGLGCNQMTCKGSILKEGLIKLGQQKDPLLSKTENIDFLKQYYEAFNKKGSDELKERLKKSELNQRSTGQYDLTFDELEFACRTAWRNAARCIGRINWSKIKLFDGRHCTTTKEIFELLCEYLKFATNGGNLRSAITVFRQRIKGKHDIRIWNAQLINYAGYEISETETIGDKSQIEFTKICEKLGWKGKKKEFEILPLVIQVNGKKPDVYEIPEELVMQVDLIHPKYEAFKDLKLKWYAVPAVSSLVLDAGGIYFNCTAFNGWYMNTEIGRDLTEPNRFDKLRVIGKVLGLDMSTNVSLWKDEVLLELNKAILYSFNKAGVTIVDHHSASESFVKHWENELRVRGGTPGDWIWINPPLSSHITPIFGMEMLNYVVKPYFEYQEMPRLQKKSIKFKILVKSLMPFLISALKKIQNRPKCCILYASQTGKSKNFSEITFNVFKNIFNARILCINEYNLNELDKEDLIIAIASTTGNGDSPTNGKTIQELMDKIKKKEISSENCGILSKNYSHVNYSVLGFGDSTYCYNFGAYPKLIDKFFKTLGLNEIYPIDIADQIRDEEKTMYTWLKNSLLASCTQYKDKFSVKQNEIDLLLESKLLKTKKFRLRSSPFNGPKTQVNNSCINLSKIYEKNLKPFEIVEKEVIGFQPNNEKILRIKLRSKGFDFNFIPGNHIELFGKNRKDYVDFILSRLNNNPNYDELVKFEIYDERYSSGSNELWLSDKKYPIMTIRQALTTFFDITKPLSQEALKMLASQALNEKDRESLEHLATDWKAYEEWKSDYPNLVDVLKTFFSVNPDINTLLAVLPHMKSRFYSISSSKKVAKNELDITIGVYQYESVKYNSVHYGVCSKYLEDASIGTIIPAEIIVGNKFTMPDDTSIPIIMICTGCGIAPFRSFWSERAKDMELSKQINDGKVFGEFILMYGCREKQKDFLYMNELESLRESNVLTGFYTAYSRDPNYPKEYVQDKMDENSEMLKDLILNKNAHIYVCGKKILASEVIDKLKAIFSLGDYFESMESIDSYINDLKANNRYHEDLFNT</sequence>
<dbReference type="EC" id="1.14.13.39" evidence="12"/>
<dbReference type="Pfam" id="PF00175">
    <property type="entry name" value="NAD_binding_1"/>
    <property type="match status" value="1"/>
</dbReference>
<evidence type="ECO:0000256" key="6">
    <source>
        <dbReference type="ARBA" id="ARBA00022723"/>
    </source>
</evidence>
<evidence type="ECO:0000256" key="11">
    <source>
        <dbReference type="ARBA" id="ARBA00023004"/>
    </source>
</evidence>
<accession>A0A813MR10</accession>
<dbReference type="Pfam" id="PF00667">
    <property type="entry name" value="FAD_binding_1"/>
    <property type="match status" value="1"/>
</dbReference>
<dbReference type="GO" id="GO:0046872">
    <property type="term" value="F:metal ion binding"/>
    <property type="evidence" value="ECO:0007669"/>
    <property type="project" value="UniProtKB-KW"/>
</dbReference>
<dbReference type="Gene3D" id="1.20.990.10">
    <property type="entry name" value="NADPH-cytochrome p450 Reductase, Chain A, domain 3"/>
    <property type="match status" value="1"/>
</dbReference>
<comment type="function">
    <text evidence="12">Produces nitric oxide (NO) which is a messenger molecule with diverse functions.</text>
</comment>
<dbReference type="SUPFAM" id="SSF56512">
    <property type="entry name" value="Nitric oxide (NO) synthase oxygenase domain"/>
    <property type="match status" value="1"/>
</dbReference>
<dbReference type="PANTHER" id="PTHR43410">
    <property type="entry name" value="NITRIC OXIDE SYNTHASE OXYGENASE"/>
    <property type="match status" value="1"/>
</dbReference>
<dbReference type="SUPFAM" id="SSF63380">
    <property type="entry name" value="Riboflavin synthase domain-like"/>
    <property type="match status" value="1"/>
</dbReference>
<reference evidence="17" key="1">
    <citation type="submission" date="2021-02" db="EMBL/GenBank/DDBJ databases">
        <authorList>
            <person name="Nowell W R."/>
        </authorList>
    </citation>
    <scope>NUCLEOTIDE SEQUENCE</scope>
    <source>
        <strain evidence="17">Ploen Becks lab</strain>
    </source>
</reference>
<dbReference type="InterPro" id="IPR029039">
    <property type="entry name" value="Flavoprotein-like_sf"/>
</dbReference>
<evidence type="ECO:0000256" key="5">
    <source>
        <dbReference type="ARBA" id="ARBA00022643"/>
    </source>
</evidence>
<keyword evidence="7 12" id="KW-0274">FAD</keyword>
<dbReference type="InterPro" id="IPR023173">
    <property type="entry name" value="NADPH_Cyt_P450_Rdtase_alpha"/>
</dbReference>
<evidence type="ECO:0000256" key="9">
    <source>
        <dbReference type="ARBA" id="ARBA00022860"/>
    </source>
</evidence>
<dbReference type="PROSITE" id="PS60001">
    <property type="entry name" value="NOS"/>
    <property type="match status" value="1"/>
</dbReference>
<feature type="domain" description="Flavodoxin-like" evidence="15">
    <location>
        <begin position="507"/>
        <end position="659"/>
    </location>
</feature>
<evidence type="ECO:0000256" key="1">
    <source>
        <dbReference type="ARBA" id="ARBA00001970"/>
    </source>
</evidence>
<feature type="domain" description="FAD-binding FR-type" evidence="16">
    <location>
        <begin position="718"/>
        <end position="961"/>
    </location>
</feature>
<evidence type="ECO:0000259" key="16">
    <source>
        <dbReference type="PROSITE" id="PS51384"/>
    </source>
</evidence>
<name>A0A813MR10_9BILA</name>
<dbReference type="InterPro" id="IPR036119">
    <property type="entry name" value="NOS_N_sf"/>
</dbReference>
<evidence type="ECO:0000256" key="13">
    <source>
        <dbReference type="PIRSR" id="PIRSR000333-1"/>
    </source>
</evidence>
<protein>
    <recommendedName>
        <fullName evidence="12">Nitric oxide synthase</fullName>
        <ecNumber evidence="12">1.14.13.39</ecNumber>
    </recommendedName>
</protein>
<dbReference type="EMBL" id="CAJNOC010000185">
    <property type="protein sequence ID" value="CAF0724148.1"/>
    <property type="molecule type" value="Genomic_DNA"/>
</dbReference>
<comment type="catalytic activity">
    <reaction evidence="12">
        <text>2 L-arginine + 3 NADPH + 4 O2 + H(+) = 2 L-citrulline + 2 nitric oxide + 3 NADP(+) + 4 H2O</text>
        <dbReference type="Rhea" id="RHEA:19897"/>
        <dbReference type="ChEBI" id="CHEBI:15377"/>
        <dbReference type="ChEBI" id="CHEBI:15378"/>
        <dbReference type="ChEBI" id="CHEBI:15379"/>
        <dbReference type="ChEBI" id="CHEBI:16480"/>
        <dbReference type="ChEBI" id="CHEBI:32682"/>
        <dbReference type="ChEBI" id="CHEBI:57743"/>
        <dbReference type="ChEBI" id="CHEBI:57783"/>
        <dbReference type="ChEBI" id="CHEBI:58349"/>
        <dbReference type="EC" id="1.14.13.39"/>
    </reaction>
</comment>
<dbReference type="InterPro" id="IPR044944">
    <property type="entry name" value="NOS_dom_3"/>
</dbReference>
<dbReference type="InterPro" id="IPR039261">
    <property type="entry name" value="FNR_nucleotide-bd"/>
</dbReference>
<evidence type="ECO:0000256" key="12">
    <source>
        <dbReference type="PIRNR" id="PIRNR000333"/>
    </source>
</evidence>
<dbReference type="Pfam" id="PF02898">
    <property type="entry name" value="NO_synthase"/>
    <property type="match status" value="1"/>
</dbReference>
<dbReference type="Gene3D" id="3.90.1230.10">
    <property type="entry name" value="Nitric Oxide Synthase, Chain A, domain 3"/>
    <property type="match status" value="1"/>
</dbReference>
<keyword evidence="8 12" id="KW-0521">NADP</keyword>
<dbReference type="InterPro" id="IPR001094">
    <property type="entry name" value="Flavdoxin-like"/>
</dbReference>
<dbReference type="FunFam" id="1.20.990.10:FF:000002">
    <property type="entry name" value="Nitric oxide synthase"/>
    <property type="match status" value="1"/>
</dbReference>
<dbReference type="Proteomes" id="UP000663879">
    <property type="component" value="Unassembled WGS sequence"/>
</dbReference>
<gene>
    <name evidence="17" type="ORF">OXX778_LOCUS2395</name>
</gene>
<dbReference type="InterPro" id="IPR044940">
    <property type="entry name" value="NOS_dom_2"/>
</dbReference>
<comment type="cofactor">
    <cofactor evidence="1 12">
        <name>heme b</name>
        <dbReference type="ChEBI" id="CHEBI:60344"/>
    </cofactor>
</comment>
<keyword evidence="10 12" id="KW-0560">Oxidoreductase</keyword>
<comment type="caution">
    <text evidence="17">The sequence shown here is derived from an EMBL/GenBank/DDBJ whole genome shotgun (WGS) entry which is preliminary data.</text>
</comment>
<dbReference type="Gene3D" id="3.90.340.10">
    <property type="entry name" value="Nitric Oxide Synthase, Chain A, domain 1"/>
    <property type="match status" value="1"/>
</dbReference>
<dbReference type="OrthoDB" id="1688044at2759"/>
<dbReference type="Gene3D" id="3.90.440.10">
    <property type="entry name" value="Nitric Oxide Synthase,Heme Domain,Chain A domain 2"/>
    <property type="match status" value="1"/>
</dbReference>
<dbReference type="PRINTS" id="PR00369">
    <property type="entry name" value="FLAVODOXIN"/>
</dbReference>
<comment type="cofactor">
    <cofactor evidence="12">
        <name>FAD</name>
        <dbReference type="ChEBI" id="CHEBI:57692"/>
    </cofactor>
    <text evidence="12">Binds 1 FAD.</text>
</comment>
<comment type="cofactor">
    <cofactor evidence="12">
        <name>FMN</name>
        <dbReference type="ChEBI" id="CHEBI:58210"/>
    </cofactor>
    <text evidence="12">Binds 1 FMN.</text>
</comment>
<evidence type="ECO:0000256" key="2">
    <source>
        <dbReference type="ARBA" id="ARBA00006267"/>
    </source>
</evidence>
<dbReference type="Gene3D" id="2.40.30.10">
    <property type="entry name" value="Translation factors"/>
    <property type="match status" value="1"/>
</dbReference>
<dbReference type="AlphaFoldDB" id="A0A813MR10"/>
<evidence type="ECO:0000313" key="17">
    <source>
        <dbReference type="EMBL" id="CAF0724148.1"/>
    </source>
</evidence>
<evidence type="ECO:0000256" key="7">
    <source>
        <dbReference type="ARBA" id="ARBA00022827"/>
    </source>
</evidence>
<dbReference type="PRINTS" id="PR00371">
    <property type="entry name" value="FPNCR"/>
</dbReference>
<dbReference type="SUPFAM" id="SSF52218">
    <property type="entry name" value="Flavoproteins"/>
    <property type="match status" value="1"/>
</dbReference>
<dbReference type="Gene3D" id="3.40.50.360">
    <property type="match status" value="1"/>
</dbReference>
<keyword evidence="5 12" id="KW-0288">FMN</keyword>
<dbReference type="Gene3D" id="3.40.50.80">
    <property type="entry name" value="Nucleotide-binding domain of ferredoxin-NADP reductase (FNR) module"/>
    <property type="match status" value="1"/>
</dbReference>
<feature type="region of interest" description="Disordered" evidence="14">
    <location>
        <begin position="1"/>
        <end position="40"/>
    </location>
</feature>
<keyword evidence="6 12" id="KW-0479">Metal-binding</keyword>
<dbReference type="InterPro" id="IPR044943">
    <property type="entry name" value="NOS_dom_1"/>
</dbReference>
<dbReference type="GO" id="GO:0050660">
    <property type="term" value="F:flavin adenine dinucleotide binding"/>
    <property type="evidence" value="ECO:0007669"/>
    <property type="project" value="InterPro"/>
</dbReference>
<dbReference type="GO" id="GO:0010181">
    <property type="term" value="F:FMN binding"/>
    <property type="evidence" value="ECO:0007669"/>
    <property type="project" value="InterPro"/>
</dbReference>
<dbReference type="PANTHER" id="PTHR43410:SF1">
    <property type="entry name" value="NITRIC OXIDE SYNTHASE"/>
    <property type="match status" value="1"/>
</dbReference>
<dbReference type="GO" id="GO:0004517">
    <property type="term" value="F:nitric-oxide synthase activity"/>
    <property type="evidence" value="ECO:0007669"/>
    <property type="project" value="UniProtKB-EC"/>
</dbReference>
<dbReference type="GO" id="GO:0005516">
    <property type="term" value="F:calmodulin binding"/>
    <property type="evidence" value="ECO:0007669"/>
    <property type="project" value="UniProtKB-KW"/>
</dbReference>
<evidence type="ECO:0000313" key="18">
    <source>
        <dbReference type="Proteomes" id="UP000663879"/>
    </source>
</evidence>
<comment type="similarity">
    <text evidence="2 12">Belongs to the NOS family.</text>
</comment>
<dbReference type="GO" id="GO:0050661">
    <property type="term" value="F:NADP binding"/>
    <property type="evidence" value="ECO:0007669"/>
    <property type="project" value="InterPro"/>
</dbReference>
<organism evidence="17 18">
    <name type="scientific">Brachionus calyciflorus</name>
    <dbReference type="NCBI Taxonomy" id="104777"/>
    <lineage>
        <taxon>Eukaryota</taxon>
        <taxon>Metazoa</taxon>
        <taxon>Spiralia</taxon>
        <taxon>Gnathifera</taxon>
        <taxon>Rotifera</taxon>
        <taxon>Eurotatoria</taxon>
        <taxon>Monogononta</taxon>
        <taxon>Pseudotrocha</taxon>
        <taxon>Ploima</taxon>
        <taxon>Brachionidae</taxon>
        <taxon>Brachionus</taxon>
    </lineage>
</organism>
<dbReference type="InterPro" id="IPR008254">
    <property type="entry name" value="Flavodoxin/NO_synth"/>
</dbReference>